<dbReference type="PANTHER" id="PTHR30337">
    <property type="entry name" value="COMPONENT OF ATP-DEPENDENT DSDNA EXONUCLEASE"/>
    <property type="match status" value="1"/>
</dbReference>
<organism evidence="3 4">
    <name type="scientific">Vagococcus silagei</name>
    <dbReference type="NCBI Taxonomy" id="2508885"/>
    <lineage>
        <taxon>Bacteria</taxon>
        <taxon>Bacillati</taxon>
        <taxon>Bacillota</taxon>
        <taxon>Bacilli</taxon>
        <taxon>Lactobacillales</taxon>
        <taxon>Enterococcaceae</taxon>
        <taxon>Vagococcus</taxon>
    </lineage>
</organism>
<dbReference type="Proteomes" id="UP000310506">
    <property type="component" value="Unassembled WGS sequence"/>
</dbReference>
<dbReference type="InterPro" id="IPR050535">
    <property type="entry name" value="DNA_Repair-Maintenance_Comp"/>
</dbReference>
<dbReference type="PIRSF" id="PIRSF033091">
    <property type="entry name" value="Pesterase_YhaO"/>
    <property type="match status" value="1"/>
</dbReference>
<reference evidence="3 4" key="1">
    <citation type="submission" date="2019-01" db="EMBL/GenBank/DDBJ databases">
        <title>Vagococcus silagei sp. nov. isolated from brewer's grain.</title>
        <authorList>
            <person name="Guu J.-R."/>
        </authorList>
    </citation>
    <scope>NUCLEOTIDE SEQUENCE [LARGE SCALE GENOMIC DNA]</scope>
    <source>
        <strain evidence="3 4">2B-2</strain>
    </source>
</reference>
<evidence type="ECO:0000259" key="2">
    <source>
        <dbReference type="Pfam" id="PF00149"/>
    </source>
</evidence>
<name>A0A4S3B5V0_9ENTE</name>
<sequence>MIMKFMHLADLHLDQSFSGIVTGDSRIKEIVLNANQKMFKNSITACLENNVSFVLITGDTFHQPKISIRTQKFFMEQLRRLEEKEIKVILSFGNHDYYTENKYWFEWPKNVILFNKEQVETKKIVMKNGEKVAFSGFSYIGPWIEHSKLMEYPARGTDVDYQIGFYHGEIGSTGRYAPFQVNELPHDYDYFGLGHIHVSQEVTQRPLTLYPGTPQGHHRKEHQVNGIVCVELSNTKPTYTWLPVASIHYQNDEILLDAAENRQMILEKLVTTILAMQRQKNLTVLSLKVRVSEQETAEILREDFDSLFSYLQDELVRQSDAEILLTDLKIELSAKKAFVMGFDSDLIDDLGHRFSEPSQFKLQGEDLFKNPLIAKYCEWDQSDIEKLLVNSSQLIKNEVDFGDEVRT</sequence>
<keyword evidence="3" id="KW-0540">Nuclease</keyword>
<accession>A0A4S3B5V0</accession>
<keyword evidence="1" id="KW-0378">Hydrolase</keyword>
<dbReference type="InterPro" id="IPR041796">
    <property type="entry name" value="Mre11_N"/>
</dbReference>
<keyword evidence="3" id="KW-0269">Exonuclease</keyword>
<dbReference type="AlphaFoldDB" id="A0A4S3B5V0"/>
<feature type="domain" description="Calcineurin-like phosphoesterase" evidence="2">
    <location>
        <begin position="3"/>
        <end position="198"/>
    </location>
</feature>
<dbReference type="SUPFAM" id="SSF56300">
    <property type="entry name" value="Metallo-dependent phosphatases"/>
    <property type="match status" value="1"/>
</dbReference>
<dbReference type="CDD" id="cd00840">
    <property type="entry name" value="MPP_Mre11_N"/>
    <property type="match status" value="1"/>
</dbReference>
<dbReference type="PANTHER" id="PTHR30337:SF7">
    <property type="entry name" value="PHOSPHOESTERASE"/>
    <property type="match status" value="1"/>
</dbReference>
<dbReference type="GO" id="GO:0004527">
    <property type="term" value="F:exonuclease activity"/>
    <property type="evidence" value="ECO:0007669"/>
    <property type="project" value="UniProtKB-KW"/>
</dbReference>
<dbReference type="InterPro" id="IPR014576">
    <property type="entry name" value="Pesterase_YhaO"/>
</dbReference>
<dbReference type="EMBL" id="SDGV01000016">
    <property type="protein sequence ID" value="THB61053.1"/>
    <property type="molecule type" value="Genomic_DNA"/>
</dbReference>
<evidence type="ECO:0000313" key="3">
    <source>
        <dbReference type="EMBL" id="THB61053.1"/>
    </source>
</evidence>
<keyword evidence="4" id="KW-1185">Reference proteome</keyword>
<dbReference type="Gene3D" id="3.60.21.10">
    <property type="match status" value="1"/>
</dbReference>
<dbReference type="OrthoDB" id="9773856at2"/>
<comment type="caution">
    <text evidence="3">The sequence shown here is derived from an EMBL/GenBank/DDBJ whole genome shotgun (WGS) entry which is preliminary data.</text>
</comment>
<gene>
    <name evidence="3" type="ORF">ESZ54_06895</name>
</gene>
<evidence type="ECO:0000313" key="4">
    <source>
        <dbReference type="Proteomes" id="UP000310506"/>
    </source>
</evidence>
<protein>
    <submittedName>
        <fullName evidence="3">DNA repair exonuclease</fullName>
    </submittedName>
</protein>
<dbReference type="InterPro" id="IPR004843">
    <property type="entry name" value="Calcineurin-like_PHP"/>
</dbReference>
<dbReference type="InterPro" id="IPR029052">
    <property type="entry name" value="Metallo-depent_PP-like"/>
</dbReference>
<proteinExistence type="predicted"/>
<dbReference type="Pfam" id="PF00149">
    <property type="entry name" value="Metallophos"/>
    <property type="match status" value="1"/>
</dbReference>
<evidence type="ECO:0000256" key="1">
    <source>
        <dbReference type="ARBA" id="ARBA00022801"/>
    </source>
</evidence>